<evidence type="ECO:0000256" key="7">
    <source>
        <dbReference type="ARBA" id="ARBA00007490"/>
    </source>
</evidence>
<feature type="binding site" evidence="19">
    <location>
        <position position="89"/>
    </location>
    <ligand>
        <name>GTP</name>
        <dbReference type="ChEBI" id="CHEBI:37565"/>
    </ligand>
</feature>
<evidence type="ECO:0000256" key="11">
    <source>
        <dbReference type="ARBA" id="ARBA00022679"/>
    </source>
</evidence>
<keyword evidence="15 19" id="KW-0342">GTP-binding</keyword>
<keyword evidence="10" id="KW-0169">Cobalamin biosynthesis</keyword>
<dbReference type="Gene3D" id="3.40.50.300">
    <property type="entry name" value="P-loop containing nucleotide triphosphate hydrolases"/>
    <property type="match status" value="1"/>
</dbReference>
<evidence type="ECO:0000313" key="21">
    <source>
        <dbReference type="Proteomes" id="UP000016424"/>
    </source>
</evidence>
<evidence type="ECO:0000313" key="20">
    <source>
        <dbReference type="EMBL" id="GAD12395.1"/>
    </source>
</evidence>
<evidence type="ECO:0000256" key="3">
    <source>
        <dbReference type="ARBA" id="ARBA00001522"/>
    </source>
</evidence>
<comment type="caution">
    <text evidence="20">The sequence shown here is derived from an EMBL/GenBank/DDBJ whole genome shotgun (WGS) entry which is preliminary data.</text>
</comment>
<sequence length="188" mass="20796">MERMMVFVSGAARSGKSEAAEICAIRLSRGGRLHYIATAQAMDEEMTERIRRHQERRAAQAAHWTVWEAPFSSQEIAASLHPDDVVLLDCLTTWLAHELFFGENWKTDATAQAVACRMLDEVRAWADACRAVVIVSNELFAGGVPDDPGTFRYMKTLGLLHQQLVAEAAAAAVVECGLLRVKKGRWPG</sequence>
<evidence type="ECO:0000256" key="18">
    <source>
        <dbReference type="PIRSR" id="PIRSR006135-1"/>
    </source>
</evidence>
<accession>U2X1I0</accession>
<feature type="active site" description="GMP-histidine intermediate" evidence="18">
    <location>
        <position position="53"/>
    </location>
</feature>
<evidence type="ECO:0000256" key="15">
    <source>
        <dbReference type="ARBA" id="ARBA00023134"/>
    </source>
</evidence>
<evidence type="ECO:0000256" key="12">
    <source>
        <dbReference type="ARBA" id="ARBA00022741"/>
    </source>
</evidence>
<dbReference type="InterPro" id="IPR003203">
    <property type="entry name" value="CobU/CobP"/>
</dbReference>
<keyword evidence="12 19" id="KW-0547">Nucleotide-binding</keyword>
<evidence type="ECO:0000256" key="10">
    <source>
        <dbReference type="ARBA" id="ARBA00022573"/>
    </source>
</evidence>
<dbReference type="PIRSF" id="PIRSF006135">
    <property type="entry name" value="CobU"/>
    <property type="match status" value="1"/>
</dbReference>
<feature type="binding site" evidence="19">
    <location>
        <position position="68"/>
    </location>
    <ligand>
        <name>GTP</name>
        <dbReference type="ChEBI" id="CHEBI:37565"/>
    </ligand>
</feature>
<organism evidence="20 21">
    <name type="scientific">Geobacillus kaustophilus GBlys</name>
    <dbReference type="NCBI Taxonomy" id="1337888"/>
    <lineage>
        <taxon>Bacteria</taxon>
        <taxon>Bacillati</taxon>
        <taxon>Bacillota</taxon>
        <taxon>Bacilli</taxon>
        <taxon>Bacillales</taxon>
        <taxon>Anoxybacillaceae</taxon>
        <taxon>Geobacillus</taxon>
        <taxon>Geobacillus thermoleovorans group</taxon>
    </lineage>
</organism>
<dbReference type="PANTHER" id="PTHR34848:SF1">
    <property type="entry name" value="BIFUNCTIONAL ADENOSYLCOBALAMIN BIOSYNTHESIS PROTEIN COBU"/>
    <property type="match status" value="1"/>
</dbReference>
<feature type="binding site" evidence="19">
    <location>
        <begin position="10"/>
        <end position="17"/>
    </location>
    <ligand>
        <name>GTP</name>
        <dbReference type="ChEBI" id="CHEBI:37565"/>
    </ligand>
</feature>
<comment type="similarity">
    <text evidence="7">Belongs to the CobU/CobP family.</text>
</comment>
<dbReference type="CDD" id="cd00544">
    <property type="entry name" value="CobU"/>
    <property type="match status" value="1"/>
</dbReference>
<comment type="function">
    <text evidence="4">Catalyzes ATP-dependent phosphorylation of adenosylcobinamide and addition of GMP to adenosylcobinamide phosphate.</text>
</comment>
<reference evidence="21" key="1">
    <citation type="journal article" date="2013" name="Genome">
        <title>Draft Genome Sequence of Geobacillus kaustophilus GBlys, a Lysogenic Strain with Bacteriophage phiOH2.</title>
        <authorList>
            <person name="Doi K."/>
            <person name="Mori K."/>
            <person name="Martono H."/>
            <person name="Nagayoshi Y."/>
            <person name="Fujino Y."/>
            <person name="Tashiro K."/>
            <person name="Kuhara S."/>
            <person name="Ohshima T."/>
        </authorList>
    </citation>
    <scope>NUCLEOTIDE SEQUENCE [LARGE SCALE GENOMIC DNA]</scope>
    <source>
        <strain evidence="21">GBlys</strain>
    </source>
</reference>
<feature type="binding site" evidence="19">
    <location>
        <begin position="37"/>
        <end position="39"/>
    </location>
    <ligand>
        <name>GTP</name>
        <dbReference type="ChEBI" id="CHEBI:37565"/>
    </ligand>
</feature>
<evidence type="ECO:0000256" key="8">
    <source>
        <dbReference type="ARBA" id="ARBA00012016"/>
    </source>
</evidence>
<evidence type="ECO:0000256" key="2">
    <source>
        <dbReference type="ARBA" id="ARBA00000711"/>
    </source>
</evidence>
<comment type="pathway">
    <text evidence="6">Cofactor biosynthesis; adenosylcobalamin biosynthesis; adenosylcobalamin from cob(II)yrinate a,c-diamide: step 5/7.</text>
</comment>
<evidence type="ECO:0000256" key="4">
    <source>
        <dbReference type="ARBA" id="ARBA00003889"/>
    </source>
</evidence>
<evidence type="ECO:0000256" key="5">
    <source>
        <dbReference type="ARBA" id="ARBA00004692"/>
    </source>
</evidence>
<evidence type="ECO:0000256" key="13">
    <source>
        <dbReference type="ARBA" id="ARBA00022777"/>
    </source>
</evidence>
<dbReference type="GO" id="GO:0005524">
    <property type="term" value="F:ATP binding"/>
    <property type="evidence" value="ECO:0007669"/>
    <property type="project" value="UniProtKB-KW"/>
</dbReference>
<dbReference type="EC" id="2.7.1.156" evidence="8"/>
<evidence type="ECO:0000256" key="17">
    <source>
        <dbReference type="ARBA" id="ARBA00030571"/>
    </source>
</evidence>
<comment type="pathway">
    <text evidence="5">Cofactor biosynthesis; adenosylcobalamin biosynthesis; adenosylcobalamin from cob(II)yrinate a,c-diamide: step 6/7.</text>
</comment>
<dbReference type="PANTHER" id="PTHR34848">
    <property type="match status" value="1"/>
</dbReference>
<protein>
    <recommendedName>
        <fullName evidence="16">Adenosylcobinamide kinase</fullName>
        <ecNumber evidence="8">2.7.1.156</ecNumber>
        <ecNumber evidence="9">2.7.7.62</ecNumber>
    </recommendedName>
    <alternativeName>
        <fullName evidence="17">Adenosylcobinamide-phosphate guanylyltransferase</fullName>
    </alternativeName>
</protein>
<dbReference type="SUPFAM" id="SSF52540">
    <property type="entry name" value="P-loop containing nucleoside triphosphate hydrolases"/>
    <property type="match status" value="1"/>
</dbReference>
<dbReference type="GO" id="GO:0008820">
    <property type="term" value="F:cobinamide phosphate guanylyltransferase activity"/>
    <property type="evidence" value="ECO:0007669"/>
    <property type="project" value="UniProtKB-EC"/>
</dbReference>
<dbReference type="GO" id="GO:0043752">
    <property type="term" value="F:adenosylcobinamide kinase activity"/>
    <property type="evidence" value="ECO:0007669"/>
    <property type="project" value="UniProtKB-EC"/>
</dbReference>
<keyword evidence="11" id="KW-0808">Transferase</keyword>
<comment type="catalytic activity">
    <reaction evidence="2">
        <text>adenosylcob(III)inamide phosphate + GTP + H(+) = adenosylcob(III)inamide-GDP + diphosphate</text>
        <dbReference type="Rhea" id="RHEA:22712"/>
        <dbReference type="ChEBI" id="CHEBI:15378"/>
        <dbReference type="ChEBI" id="CHEBI:33019"/>
        <dbReference type="ChEBI" id="CHEBI:37565"/>
        <dbReference type="ChEBI" id="CHEBI:58502"/>
        <dbReference type="ChEBI" id="CHEBI:60487"/>
        <dbReference type="EC" id="2.7.7.62"/>
    </reaction>
</comment>
<keyword evidence="14" id="KW-0067">ATP-binding</keyword>
<dbReference type="GO" id="GO:0005525">
    <property type="term" value="F:GTP binding"/>
    <property type="evidence" value="ECO:0007669"/>
    <property type="project" value="UniProtKB-KW"/>
</dbReference>
<evidence type="ECO:0000256" key="14">
    <source>
        <dbReference type="ARBA" id="ARBA00022840"/>
    </source>
</evidence>
<evidence type="ECO:0000256" key="9">
    <source>
        <dbReference type="ARBA" id="ARBA00012523"/>
    </source>
</evidence>
<dbReference type="Pfam" id="PF02283">
    <property type="entry name" value="CobU"/>
    <property type="match status" value="1"/>
</dbReference>
<dbReference type="GO" id="GO:0009236">
    <property type="term" value="P:cobalamin biosynthetic process"/>
    <property type="evidence" value="ECO:0007669"/>
    <property type="project" value="UniProtKB-UniPathway"/>
</dbReference>
<gene>
    <name evidence="20" type="ORF">GBL_0612</name>
</gene>
<evidence type="ECO:0000256" key="1">
    <source>
        <dbReference type="ARBA" id="ARBA00000312"/>
    </source>
</evidence>
<name>U2X1I0_GEOKU</name>
<dbReference type="InterPro" id="IPR027417">
    <property type="entry name" value="P-loop_NTPase"/>
</dbReference>
<keyword evidence="13 20" id="KW-0418">Kinase</keyword>
<dbReference type="AlphaFoldDB" id="U2X1I0"/>
<evidence type="ECO:0000256" key="19">
    <source>
        <dbReference type="PIRSR" id="PIRSR006135-2"/>
    </source>
</evidence>
<dbReference type="EMBL" id="BASG01000003">
    <property type="protein sequence ID" value="GAD12395.1"/>
    <property type="molecule type" value="Genomic_DNA"/>
</dbReference>
<proteinExistence type="inferred from homology"/>
<evidence type="ECO:0000256" key="16">
    <source>
        <dbReference type="ARBA" id="ARBA00029570"/>
    </source>
</evidence>
<dbReference type="EC" id="2.7.7.62" evidence="9"/>
<comment type="catalytic activity">
    <reaction evidence="3">
        <text>adenosylcob(III)inamide + GTP = adenosylcob(III)inamide phosphate + GDP + H(+)</text>
        <dbReference type="Rhea" id="RHEA:15765"/>
        <dbReference type="ChEBI" id="CHEBI:2480"/>
        <dbReference type="ChEBI" id="CHEBI:15378"/>
        <dbReference type="ChEBI" id="CHEBI:37565"/>
        <dbReference type="ChEBI" id="CHEBI:58189"/>
        <dbReference type="ChEBI" id="CHEBI:58502"/>
        <dbReference type="EC" id="2.7.1.156"/>
    </reaction>
</comment>
<dbReference type="Proteomes" id="UP000016424">
    <property type="component" value="Unassembled WGS sequence"/>
</dbReference>
<comment type="catalytic activity">
    <reaction evidence="1">
        <text>adenosylcob(III)inamide + ATP = adenosylcob(III)inamide phosphate + ADP + H(+)</text>
        <dbReference type="Rhea" id="RHEA:15769"/>
        <dbReference type="ChEBI" id="CHEBI:2480"/>
        <dbReference type="ChEBI" id="CHEBI:15378"/>
        <dbReference type="ChEBI" id="CHEBI:30616"/>
        <dbReference type="ChEBI" id="CHEBI:58502"/>
        <dbReference type="ChEBI" id="CHEBI:456216"/>
        <dbReference type="EC" id="2.7.1.156"/>
    </reaction>
</comment>
<dbReference type="UniPathway" id="UPA00148">
    <property type="reaction ID" value="UER00236"/>
</dbReference>
<evidence type="ECO:0000256" key="6">
    <source>
        <dbReference type="ARBA" id="ARBA00005159"/>
    </source>
</evidence>